<evidence type="ECO:0000256" key="4">
    <source>
        <dbReference type="ARBA" id="ARBA00023002"/>
    </source>
</evidence>
<dbReference type="GeneID" id="56499594"/>
<organism evidence="7 8">
    <name type="scientific">Burkholderia anthina</name>
    <dbReference type="NCBI Taxonomy" id="179879"/>
    <lineage>
        <taxon>Bacteria</taxon>
        <taxon>Pseudomonadati</taxon>
        <taxon>Pseudomonadota</taxon>
        <taxon>Betaproteobacteria</taxon>
        <taxon>Burkholderiales</taxon>
        <taxon>Burkholderiaceae</taxon>
        <taxon>Burkholderia</taxon>
        <taxon>Burkholderia cepacia complex</taxon>
    </lineage>
</organism>
<evidence type="ECO:0000313" key="9">
    <source>
        <dbReference type="Proteomes" id="UP000755577"/>
    </source>
</evidence>
<keyword evidence="3" id="KW-0274">FAD</keyword>
<keyword evidence="9" id="KW-1185">Reference proteome</keyword>
<dbReference type="GO" id="GO:0008202">
    <property type="term" value="P:steroid metabolic process"/>
    <property type="evidence" value="ECO:0007669"/>
    <property type="project" value="UniProtKB-ARBA"/>
</dbReference>
<dbReference type="Pfam" id="PF00890">
    <property type="entry name" value="FAD_binding_2"/>
    <property type="match status" value="1"/>
</dbReference>
<dbReference type="PANTHER" id="PTHR43400:SF10">
    <property type="entry name" value="3-OXOSTEROID 1-DEHYDROGENASE"/>
    <property type="match status" value="1"/>
</dbReference>
<dbReference type="GO" id="GO:0016491">
    <property type="term" value="F:oxidoreductase activity"/>
    <property type="evidence" value="ECO:0007669"/>
    <property type="project" value="UniProtKB-KW"/>
</dbReference>
<dbReference type="EMBL" id="CABVLY010000004">
    <property type="protein sequence ID" value="VVU48860.1"/>
    <property type="molecule type" value="Genomic_DNA"/>
</dbReference>
<evidence type="ECO:0000259" key="5">
    <source>
        <dbReference type="Pfam" id="PF00890"/>
    </source>
</evidence>
<comment type="cofactor">
    <cofactor evidence="1">
        <name>FAD</name>
        <dbReference type="ChEBI" id="CHEBI:57692"/>
    </cofactor>
</comment>
<evidence type="ECO:0000313" key="7">
    <source>
        <dbReference type="EMBL" id="VVU48860.1"/>
    </source>
</evidence>
<gene>
    <name evidence="7" type="ORF">BAN20980_01559</name>
    <name evidence="6" type="ORF">JQK92_08635</name>
</gene>
<dbReference type="Proteomes" id="UP000494201">
    <property type="component" value="Unassembled WGS sequence"/>
</dbReference>
<dbReference type="SUPFAM" id="SSF56425">
    <property type="entry name" value="Succinate dehydrogenase/fumarate reductase flavoprotein, catalytic domain"/>
    <property type="match status" value="1"/>
</dbReference>
<dbReference type="Gene3D" id="3.50.50.60">
    <property type="entry name" value="FAD/NAD(P)-binding domain"/>
    <property type="match status" value="2"/>
</dbReference>
<sequence>MSDQRRSKDVTCDLLVIGAGAGGLSTAITARKAGLDVIVVEKEGCFGGTTAFSGGVLWIPGNPHAAANGVHDTREAARAYLRGETGAFHDDDAIEAFLEHGPRMLEFFERETEVKFVPTLYPDYHPDQPGGVDIGRSVVAAPYDARRLGRDLERLRPPLKTITFIGMMFNSSNADLKHFFNATRSLKSAWYVTKRLVSHLKDLALYRRGVQITSGNALAARLAKSALDLGIPILTHTAARELVVNDGRVVGAAVEGDGAGYRITARRAVVLASGGFSHDVARIAHAYPHVARGGEHVSPVPAGNTGDGAKLAERAGGRVEIRYPQPAAWMPVSRVPLGDGRFGVFPHLLDRYKPGIIGVTRHGRRFTNESNSYHDVGAAMIDACSGDTETAMWLVCDHATIRKYGLGFAKPAPVPLGPLLRNGYLVKGRTLAALARQAGIDAANLEATVRRYNEGAVRGEDPEFGRGTTSFNRYLADPAHRPNPCVAPLGAGPYYALKVLMGDLGTFDGIRTNVHGQVLAADNQPVAGLYAVGNDRASIMGGNYPGAGITLGPIMTFGYLSARHIAGLVDPVPAAGTAATATPRAAARATA</sequence>
<dbReference type="EMBL" id="JAFCIQ010000004">
    <property type="protein sequence ID" value="MBM2766489.1"/>
    <property type="molecule type" value="Genomic_DNA"/>
</dbReference>
<dbReference type="NCBIfam" id="NF004789">
    <property type="entry name" value="PRK06134.1"/>
    <property type="match status" value="1"/>
</dbReference>
<dbReference type="RefSeq" id="WP_174925689.1">
    <property type="nucleotide sequence ID" value="NZ_CABVLY010000004.1"/>
</dbReference>
<reference evidence="7 8" key="1">
    <citation type="submission" date="2019-09" db="EMBL/GenBank/DDBJ databases">
        <authorList>
            <person name="Depoorter E."/>
        </authorList>
    </citation>
    <scope>NUCLEOTIDE SEQUENCE [LARGE SCALE GENOMIC DNA]</scope>
    <source>
        <strain evidence="7">LMG 20980</strain>
    </source>
</reference>
<evidence type="ECO:0000313" key="6">
    <source>
        <dbReference type="EMBL" id="MBM2766489.1"/>
    </source>
</evidence>
<dbReference type="InterPro" id="IPR027477">
    <property type="entry name" value="Succ_DH/fumarate_Rdtase_cat_sf"/>
</dbReference>
<dbReference type="PANTHER" id="PTHR43400">
    <property type="entry name" value="FUMARATE REDUCTASE"/>
    <property type="match status" value="1"/>
</dbReference>
<keyword evidence="4" id="KW-0560">Oxidoreductase</keyword>
<name>A0A6P2G5C1_9BURK</name>
<protein>
    <submittedName>
        <fullName evidence="6">FAD-dependent oxidoreductase</fullName>
    </submittedName>
    <submittedName>
        <fullName evidence="7">Fumarate reductase/succinate dehydrogenase flavoprotein-like protein</fullName>
    </submittedName>
</protein>
<dbReference type="AlphaFoldDB" id="A0A6P2G5C1"/>
<evidence type="ECO:0000256" key="1">
    <source>
        <dbReference type="ARBA" id="ARBA00001974"/>
    </source>
</evidence>
<dbReference type="Proteomes" id="UP000755577">
    <property type="component" value="Unassembled WGS sequence"/>
</dbReference>
<dbReference type="PRINTS" id="PR00411">
    <property type="entry name" value="PNDRDTASEI"/>
</dbReference>
<keyword evidence="2" id="KW-0285">Flavoprotein</keyword>
<dbReference type="InterPro" id="IPR050315">
    <property type="entry name" value="FAD-oxidoreductase_2"/>
</dbReference>
<dbReference type="SUPFAM" id="SSF51905">
    <property type="entry name" value="FAD/NAD(P)-binding domain"/>
    <property type="match status" value="1"/>
</dbReference>
<dbReference type="InterPro" id="IPR036188">
    <property type="entry name" value="FAD/NAD-bd_sf"/>
</dbReference>
<accession>A0A6P2G5C1</accession>
<dbReference type="InterPro" id="IPR003953">
    <property type="entry name" value="FAD-dep_OxRdtase_2_FAD-bd"/>
</dbReference>
<feature type="domain" description="FAD-dependent oxidoreductase 2 FAD-binding" evidence="5">
    <location>
        <begin position="13"/>
        <end position="551"/>
    </location>
</feature>
<evidence type="ECO:0000313" key="8">
    <source>
        <dbReference type="Proteomes" id="UP000494201"/>
    </source>
</evidence>
<reference evidence="6 9" key="2">
    <citation type="submission" date="2021-02" db="EMBL/GenBank/DDBJ databases">
        <title>Draft genome of the type strains Burkholderia anthina DSM16086.</title>
        <authorList>
            <person name="Hertel R."/>
            <person name="Meissner J."/>
            <person name="Poehlein A."/>
            <person name="Daniel R."/>
            <person name="Commichau F.M."/>
        </authorList>
    </citation>
    <scope>NUCLEOTIDE SEQUENCE [LARGE SCALE GENOMIC DNA]</scope>
    <source>
        <strain evidence="6 9">DSM 16086</strain>
    </source>
</reference>
<evidence type="ECO:0000256" key="3">
    <source>
        <dbReference type="ARBA" id="ARBA00022827"/>
    </source>
</evidence>
<evidence type="ECO:0000256" key="2">
    <source>
        <dbReference type="ARBA" id="ARBA00022630"/>
    </source>
</evidence>
<proteinExistence type="predicted"/>